<protein>
    <submittedName>
        <fullName evidence="2">Uncharacterized protein</fullName>
    </submittedName>
</protein>
<feature type="region of interest" description="Disordered" evidence="1">
    <location>
        <begin position="1"/>
        <end position="42"/>
    </location>
</feature>
<keyword evidence="3" id="KW-1185">Reference proteome</keyword>
<feature type="region of interest" description="Disordered" evidence="1">
    <location>
        <begin position="348"/>
        <end position="395"/>
    </location>
</feature>
<organism evidence="2 3">
    <name type="scientific">Humicola insolens</name>
    <name type="common">Soft-rot fungus</name>
    <dbReference type="NCBI Taxonomy" id="85995"/>
    <lineage>
        <taxon>Eukaryota</taxon>
        <taxon>Fungi</taxon>
        <taxon>Dikarya</taxon>
        <taxon>Ascomycota</taxon>
        <taxon>Pezizomycotina</taxon>
        <taxon>Sordariomycetes</taxon>
        <taxon>Sordariomycetidae</taxon>
        <taxon>Sordariales</taxon>
        <taxon>Chaetomiaceae</taxon>
        <taxon>Mycothermus</taxon>
    </lineage>
</organism>
<sequence>MATSAALALPAPRSVTAPAGKDGAGAARGEGSSAPVEDTAAEDEPRFYAGRIDYSNGEIHIVWVTEEVRDVGCFMIPAAEAAKPRQAGKKGGGSAVVASRAKRVKIDKDGARIYTRKRYDVWATVYYGPGRGRRRRNYSHQVLTFEEDNNGGATAGVDEPGNGRSGEAEDEDERAEAVAERDQLMLDDAEGGTVATTPSSTVADSPTDASAPSPSTPGTSVPDTSASSTSVPGNSLHRQPPADDDDDLPEWSRKLCGTYTTLPAANQAALKEFLELARPRNAYIDDVTRFRGQICPKAKEDFRADGLGKPGCTRAAHIEMDLEAEDWDRWGFRKVVVEVVASDLQGPVELGDMVVEEEEDGGDEGGEEEGEDEGEVVEDAGVSGNVLEESEASEE</sequence>
<proteinExistence type="predicted"/>
<evidence type="ECO:0000256" key="1">
    <source>
        <dbReference type="SAM" id="MobiDB-lite"/>
    </source>
</evidence>
<feature type="region of interest" description="Disordered" evidence="1">
    <location>
        <begin position="191"/>
        <end position="251"/>
    </location>
</feature>
<feature type="region of interest" description="Disordered" evidence="1">
    <location>
        <begin position="144"/>
        <end position="179"/>
    </location>
</feature>
<evidence type="ECO:0000313" key="2">
    <source>
        <dbReference type="EMBL" id="KAL1836151.1"/>
    </source>
</evidence>
<accession>A0ABR3V354</accession>
<reference evidence="2 3" key="1">
    <citation type="journal article" date="2024" name="Commun. Biol.">
        <title>Comparative genomic analysis of thermophilic fungi reveals convergent evolutionary adaptations and gene losses.</title>
        <authorList>
            <person name="Steindorff A.S."/>
            <person name="Aguilar-Pontes M.V."/>
            <person name="Robinson A.J."/>
            <person name="Andreopoulos B."/>
            <person name="LaButti K."/>
            <person name="Kuo A."/>
            <person name="Mondo S."/>
            <person name="Riley R."/>
            <person name="Otillar R."/>
            <person name="Haridas S."/>
            <person name="Lipzen A."/>
            <person name="Grimwood J."/>
            <person name="Schmutz J."/>
            <person name="Clum A."/>
            <person name="Reid I.D."/>
            <person name="Moisan M.C."/>
            <person name="Butler G."/>
            <person name="Nguyen T.T.M."/>
            <person name="Dewar K."/>
            <person name="Conant G."/>
            <person name="Drula E."/>
            <person name="Henrissat B."/>
            <person name="Hansel C."/>
            <person name="Singer S."/>
            <person name="Hutchinson M.I."/>
            <person name="de Vries R.P."/>
            <person name="Natvig D.O."/>
            <person name="Powell A.J."/>
            <person name="Tsang A."/>
            <person name="Grigoriev I.V."/>
        </authorList>
    </citation>
    <scope>NUCLEOTIDE SEQUENCE [LARGE SCALE GENOMIC DNA]</scope>
    <source>
        <strain evidence="2 3">CBS 620.91</strain>
    </source>
</reference>
<dbReference type="EMBL" id="JAZGSY010000457">
    <property type="protein sequence ID" value="KAL1836151.1"/>
    <property type="molecule type" value="Genomic_DNA"/>
</dbReference>
<feature type="compositionally biased region" description="Acidic residues" evidence="1">
    <location>
        <begin position="354"/>
        <end position="378"/>
    </location>
</feature>
<comment type="caution">
    <text evidence="2">The sequence shown here is derived from an EMBL/GenBank/DDBJ whole genome shotgun (WGS) entry which is preliminary data.</text>
</comment>
<feature type="compositionally biased region" description="Low complexity" evidence="1">
    <location>
        <begin position="203"/>
        <end position="225"/>
    </location>
</feature>
<dbReference type="Proteomes" id="UP001583172">
    <property type="component" value="Unassembled WGS sequence"/>
</dbReference>
<feature type="compositionally biased region" description="Polar residues" evidence="1">
    <location>
        <begin position="226"/>
        <end position="237"/>
    </location>
</feature>
<name>A0ABR3V354_HUMIN</name>
<gene>
    <name evidence="2" type="ORF">VTJ49DRAFT_5527</name>
</gene>
<evidence type="ECO:0000313" key="3">
    <source>
        <dbReference type="Proteomes" id="UP001583172"/>
    </source>
</evidence>